<evidence type="ECO:0008006" key="5">
    <source>
        <dbReference type="Google" id="ProtNLM"/>
    </source>
</evidence>
<feature type="region of interest" description="Disordered" evidence="1">
    <location>
        <begin position="31"/>
        <end position="50"/>
    </location>
</feature>
<sequence>MIMIKLFKTVIAVCCLLGAMLLANSCSETKNPNIHDLNVHNKRPGGTGGR</sequence>
<evidence type="ECO:0000256" key="2">
    <source>
        <dbReference type="SAM" id="SignalP"/>
    </source>
</evidence>
<organism evidence="3 4">
    <name type="scientific">Legionella fallonii LLAP-10</name>
    <dbReference type="NCBI Taxonomy" id="1212491"/>
    <lineage>
        <taxon>Bacteria</taxon>
        <taxon>Pseudomonadati</taxon>
        <taxon>Pseudomonadota</taxon>
        <taxon>Gammaproteobacteria</taxon>
        <taxon>Legionellales</taxon>
        <taxon>Legionellaceae</taxon>
        <taxon>Legionella</taxon>
    </lineage>
</organism>
<dbReference type="HOGENOM" id="CLU_3119297_0_0_6"/>
<evidence type="ECO:0000313" key="3">
    <source>
        <dbReference type="EMBL" id="CEG59148.1"/>
    </source>
</evidence>
<keyword evidence="4" id="KW-1185">Reference proteome</keyword>
<proteinExistence type="predicted"/>
<dbReference type="AlphaFoldDB" id="A0A098G9L6"/>
<protein>
    <recommendedName>
        <fullName evidence="5">Lipoprotein</fullName>
    </recommendedName>
</protein>
<geneLocation type="plasmid" evidence="4">
    <name>LLAP10_pA</name>
</geneLocation>
<reference evidence="4" key="1">
    <citation type="submission" date="2014-09" db="EMBL/GenBank/DDBJ databases">
        <authorList>
            <person name="Gomez-Valero L."/>
        </authorList>
    </citation>
    <scope>NUCLEOTIDE SEQUENCE [LARGE SCALE GENOMIC DNA]</scope>
    <source>
        <strain evidence="4">ATCC700992</strain>
        <plasmid evidence="4">LLAP10_pA</plasmid>
    </source>
</reference>
<dbReference type="Proteomes" id="UP000032430">
    <property type="component" value="Plasmid II"/>
</dbReference>
<feature type="signal peptide" evidence="2">
    <location>
        <begin position="1"/>
        <end position="25"/>
    </location>
</feature>
<evidence type="ECO:0000256" key="1">
    <source>
        <dbReference type="SAM" id="MobiDB-lite"/>
    </source>
</evidence>
<keyword evidence="2" id="KW-0732">Signal</keyword>
<keyword evidence="3" id="KW-0614">Plasmid</keyword>
<dbReference type="EMBL" id="LN614828">
    <property type="protein sequence ID" value="CEG59148.1"/>
    <property type="molecule type" value="Genomic_DNA"/>
</dbReference>
<accession>A0A098G9L6</accession>
<evidence type="ECO:0000313" key="4">
    <source>
        <dbReference type="Proteomes" id="UP000032430"/>
    </source>
</evidence>
<name>A0A098G9L6_9GAMM</name>
<feature type="chain" id="PRO_5001935513" description="Lipoprotein" evidence="2">
    <location>
        <begin position="26"/>
        <end position="50"/>
    </location>
</feature>
<gene>
    <name evidence="3" type="ORF">LFA_pA0040</name>
</gene>
<dbReference type="KEGG" id="lfa:LFA_pA0040"/>